<dbReference type="AlphaFoldDB" id="A0A3P6FIA2"/>
<proteinExistence type="predicted"/>
<protein>
    <recommendedName>
        <fullName evidence="2">RNase H type-1 domain-containing protein</fullName>
    </recommendedName>
</protein>
<feature type="domain" description="RNase H type-1" evidence="2">
    <location>
        <begin position="150"/>
        <end position="224"/>
    </location>
</feature>
<sequence>MLKVWRGGDTGTHPLPMRHGGGCLGAMPLVSSAKLAHLHFLQRHSTELVLEDKPPSPPGSLLTSSPGYAGDFGSTETFTLSRTNRSHHRKLSPKPLRFYGNGKQHKHQSLNYQAIPQRLSYLHRSHHHRPSSVTLMPRGVRKPEKQAWPLAVRGALEHAVALNINIICLRSDCKGLIQAITTNQRSVELYGVLSDIESIIVSSFSSFYASFIFRILNGPADSWTKASLCNKLPVLASGPLH</sequence>
<organism evidence="3">
    <name type="scientific">Brassica oleracea</name>
    <name type="common">Wild cabbage</name>
    <dbReference type="NCBI Taxonomy" id="3712"/>
    <lineage>
        <taxon>Eukaryota</taxon>
        <taxon>Viridiplantae</taxon>
        <taxon>Streptophyta</taxon>
        <taxon>Embryophyta</taxon>
        <taxon>Tracheophyta</taxon>
        <taxon>Spermatophyta</taxon>
        <taxon>Magnoliopsida</taxon>
        <taxon>eudicotyledons</taxon>
        <taxon>Gunneridae</taxon>
        <taxon>Pentapetalae</taxon>
        <taxon>rosids</taxon>
        <taxon>malvids</taxon>
        <taxon>Brassicales</taxon>
        <taxon>Brassicaceae</taxon>
        <taxon>Brassiceae</taxon>
        <taxon>Brassica</taxon>
    </lineage>
</organism>
<dbReference type="Pfam" id="PF13456">
    <property type="entry name" value="RVT_3"/>
    <property type="match status" value="1"/>
</dbReference>
<accession>A0A3P6FIA2</accession>
<evidence type="ECO:0000259" key="2">
    <source>
        <dbReference type="Pfam" id="PF13456"/>
    </source>
</evidence>
<evidence type="ECO:0000256" key="1">
    <source>
        <dbReference type="SAM" id="MobiDB-lite"/>
    </source>
</evidence>
<evidence type="ECO:0000313" key="3">
    <source>
        <dbReference type="EMBL" id="VDD57733.1"/>
    </source>
</evidence>
<gene>
    <name evidence="3" type="ORF">BOLC8T50962H</name>
</gene>
<reference evidence="3" key="1">
    <citation type="submission" date="2018-11" db="EMBL/GenBank/DDBJ databases">
        <authorList>
            <consortium name="Genoscope - CEA"/>
            <person name="William W."/>
        </authorList>
    </citation>
    <scope>NUCLEOTIDE SEQUENCE</scope>
</reference>
<dbReference type="GO" id="GO:0004523">
    <property type="term" value="F:RNA-DNA hybrid ribonuclease activity"/>
    <property type="evidence" value="ECO:0007669"/>
    <property type="project" value="InterPro"/>
</dbReference>
<name>A0A3P6FIA2_BRAOL</name>
<feature type="compositionally biased region" description="Polar residues" evidence="1">
    <location>
        <begin position="74"/>
        <end position="83"/>
    </location>
</feature>
<dbReference type="GO" id="GO:0003676">
    <property type="term" value="F:nucleic acid binding"/>
    <property type="evidence" value="ECO:0007669"/>
    <property type="project" value="InterPro"/>
</dbReference>
<feature type="region of interest" description="Disordered" evidence="1">
    <location>
        <begin position="73"/>
        <end position="95"/>
    </location>
</feature>
<dbReference type="InterPro" id="IPR002156">
    <property type="entry name" value="RNaseH_domain"/>
</dbReference>
<dbReference type="EMBL" id="LR031879">
    <property type="protein sequence ID" value="VDD57733.1"/>
    <property type="molecule type" value="Genomic_DNA"/>
</dbReference>